<evidence type="ECO:0000259" key="5">
    <source>
        <dbReference type="PROSITE" id="PS50931"/>
    </source>
</evidence>
<dbReference type="Proteomes" id="UP000298781">
    <property type="component" value="Chromosome"/>
</dbReference>
<dbReference type="SUPFAM" id="SSF46785">
    <property type="entry name" value="Winged helix' DNA-binding domain"/>
    <property type="match status" value="1"/>
</dbReference>
<feature type="domain" description="HTH lysR-type" evidence="5">
    <location>
        <begin position="1"/>
        <end position="58"/>
    </location>
</feature>
<dbReference type="Gene3D" id="3.40.190.290">
    <property type="match status" value="1"/>
</dbReference>
<dbReference type="InterPro" id="IPR005119">
    <property type="entry name" value="LysR_subst-bd"/>
</dbReference>
<dbReference type="PANTHER" id="PTHR30419">
    <property type="entry name" value="HTH-TYPE TRANSCRIPTIONAL REGULATOR YBHD"/>
    <property type="match status" value="1"/>
</dbReference>
<dbReference type="GO" id="GO:0005829">
    <property type="term" value="C:cytosol"/>
    <property type="evidence" value="ECO:0007669"/>
    <property type="project" value="TreeGrafter"/>
</dbReference>
<reference evidence="6 7" key="1">
    <citation type="submission" date="2019-04" db="EMBL/GenBank/DDBJ databases">
        <title>Phreatobacter aquaticus sp. nov.</title>
        <authorList>
            <person name="Choi A."/>
        </authorList>
    </citation>
    <scope>NUCLEOTIDE SEQUENCE [LARGE SCALE GENOMIC DNA]</scope>
    <source>
        <strain evidence="6 7">KCTC 52518</strain>
    </source>
</reference>
<accession>A0A4D7AWH0</accession>
<dbReference type="InterPro" id="IPR036390">
    <property type="entry name" value="WH_DNA-bd_sf"/>
</dbReference>
<proteinExistence type="inferred from homology"/>
<dbReference type="GO" id="GO:0003677">
    <property type="term" value="F:DNA binding"/>
    <property type="evidence" value="ECO:0007669"/>
    <property type="project" value="UniProtKB-KW"/>
</dbReference>
<dbReference type="PANTHER" id="PTHR30419:SF8">
    <property type="entry name" value="NITROGEN ASSIMILATION TRANSCRIPTIONAL ACTIVATOR-RELATED"/>
    <property type="match status" value="1"/>
</dbReference>
<dbReference type="EMBL" id="CP039690">
    <property type="protein sequence ID" value="QCI63313.1"/>
    <property type="molecule type" value="Genomic_DNA"/>
</dbReference>
<dbReference type="Pfam" id="PF00126">
    <property type="entry name" value="HTH_1"/>
    <property type="match status" value="1"/>
</dbReference>
<gene>
    <name evidence="6" type="ORF">E8M01_03125</name>
</gene>
<protein>
    <submittedName>
        <fullName evidence="6">LysR family transcriptional regulator</fullName>
    </submittedName>
</protein>
<dbReference type="OrthoDB" id="8479357at2"/>
<keyword evidence="4" id="KW-0804">Transcription</keyword>
<dbReference type="InterPro" id="IPR036388">
    <property type="entry name" value="WH-like_DNA-bd_sf"/>
</dbReference>
<evidence type="ECO:0000256" key="1">
    <source>
        <dbReference type="ARBA" id="ARBA00009437"/>
    </source>
</evidence>
<dbReference type="AlphaFoldDB" id="A0A4D7AWH0"/>
<name>A0A4D7AWH0_9HYPH</name>
<dbReference type="RefSeq" id="WP_136958772.1">
    <property type="nucleotide sequence ID" value="NZ_CP039690.1"/>
</dbReference>
<evidence type="ECO:0000313" key="7">
    <source>
        <dbReference type="Proteomes" id="UP000298781"/>
    </source>
</evidence>
<comment type="similarity">
    <text evidence="1">Belongs to the LysR transcriptional regulatory family.</text>
</comment>
<sequence length="312" mass="33879">MDLRHITAFVAAYEEGSINRAAQRLNLAQPSVSGILRDLETEIGGPLFERLARGARPTSAGDTFYKHCLRVLAEVDAARKSVMSGVDRVAGPVHIGLAPTVAKGLMPRFIAGYLADYPDVQLRIAEAFSGPLAEWTLSGDVDFAVVAVPPADRRLVIRRLAPDPIFLISAPDGLAAASSGPLAAMPPLKLVLPSPRNGLRTMLDRYIHAVNLPIDRLIEIDSLHGILEVVKRSDWVTLLSITSILKELERGELAARRTDPPVDLEFYLIHPARRALSAAAALFVQRLEQAFAASQAEWAHLVADETRGATIR</sequence>
<organism evidence="6 7">
    <name type="scientific">Phreatobacter stygius</name>
    <dbReference type="NCBI Taxonomy" id="1940610"/>
    <lineage>
        <taxon>Bacteria</taxon>
        <taxon>Pseudomonadati</taxon>
        <taxon>Pseudomonadota</taxon>
        <taxon>Alphaproteobacteria</taxon>
        <taxon>Hyphomicrobiales</taxon>
        <taxon>Phreatobacteraceae</taxon>
        <taxon>Phreatobacter</taxon>
    </lineage>
</organism>
<keyword evidence="2" id="KW-0805">Transcription regulation</keyword>
<dbReference type="SUPFAM" id="SSF53850">
    <property type="entry name" value="Periplasmic binding protein-like II"/>
    <property type="match status" value="1"/>
</dbReference>
<dbReference type="PRINTS" id="PR00039">
    <property type="entry name" value="HTHLYSR"/>
</dbReference>
<dbReference type="PROSITE" id="PS50931">
    <property type="entry name" value="HTH_LYSR"/>
    <property type="match status" value="1"/>
</dbReference>
<evidence type="ECO:0000256" key="2">
    <source>
        <dbReference type="ARBA" id="ARBA00023015"/>
    </source>
</evidence>
<dbReference type="InterPro" id="IPR000847">
    <property type="entry name" value="LysR_HTH_N"/>
</dbReference>
<dbReference type="InterPro" id="IPR050950">
    <property type="entry name" value="HTH-type_LysR_regulators"/>
</dbReference>
<keyword evidence="7" id="KW-1185">Reference proteome</keyword>
<keyword evidence="3" id="KW-0238">DNA-binding</keyword>
<evidence type="ECO:0000256" key="4">
    <source>
        <dbReference type="ARBA" id="ARBA00023163"/>
    </source>
</evidence>
<evidence type="ECO:0000313" key="6">
    <source>
        <dbReference type="EMBL" id="QCI63313.1"/>
    </source>
</evidence>
<dbReference type="Gene3D" id="1.10.10.10">
    <property type="entry name" value="Winged helix-like DNA-binding domain superfamily/Winged helix DNA-binding domain"/>
    <property type="match status" value="1"/>
</dbReference>
<dbReference type="FunFam" id="1.10.10.10:FF:000001">
    <property type="entry name" value="LysR family transcriptional regulator"/>
    <property type="match status" value="1"/>
</dbReference>
<dbReference type="Pfam" id="PF03466">
    <property type="entry name" value="LysR_substrate"/>
    <property type="match status" value="1"/>
</dbReference>
<dbReference type="KEGG" id="pstg:E8M01_03125"/>
<dbReference type="GO" id="GO:0003700">
    <property type="term" value="F:DNA-binding transcription factor activity"/>
    <property type="evidence" value="ECO:0007669"/>
    <property type="project" value="InterPro"/>
</dbReference>
<evidence type="ECO:0000256" key="3">
    <source>
        <dbReference type="ARBA" id="ARBA00023125"/>
    </source>
</evidence>